<dbReference type="FunFam" id="3.30.160.60:FF:002972">
    <property type="entry name" value="GM18664"/>
    <property type="match status" value="1"/>
</dbReference>
<evidence type="ECO:0000259" key="13">
    <source>
        <dbReference type="PROSITE" id="PS50157"/>
    </source>
</evidence>
<evidence type="ECO:0000256" key="3">
    <source>
        <dbReference type="ARBA" id="ARBA00022737"/>
    </source>
</evidence>
<feature type="domain" description="C2H2-type" evidence="13">
    <location>
        <begin position="197"/>
        <end position="224"/>
    </location>
</feature>
<evidence type="ECO:0000256" key="12">
    <source>
        <dbReference type="SAM" id="MobiDB-lite"/>
    </source>
</evidence>
<dbReference type="SMART" id="SM00355">
    <property type="entry name" value="ZnF_C2H2"/>
    <property type="match status" value="6"/>
</dbReference>
<evidence type="ECO:0000259" key="14">
    <source>
        <dbReference type="PROSITE" id="PS51915"/>
    </source>
</evidence>
<evidence type="ECO:0000256" key="1">
    <source>
        <dbReference type="ARBA" id="ARBA00004123"/>
    </source>
</evidence>
<evidence type="ECO:0000256" key="8">
    <source>
        <dbReference type="ARBA" id="ARBA00023163"/>
    </source>
</evidence>
<dbReference type="EMBL" id="CAKXAJ010026232">
    <property type="protein sequence ID" value="CAH2263432.1"/>
    <property type="molecule type" value="Genomic_DNA"/>
</dbReference>
<dbReference type="GO" id="GO:0000977">
    <property type="term" value="F:RNA polymerase II transcription regulatory region sequence-specific DNA binding"/>
    <property type="evidence" value="ECO:0007669"/>
    <property type="project" value="TreeGrafter"/>
</dbReference>
<dbReference type="SUPFAM" id="SSF57716">
    <property type="entry name" value="Glucocorticoid receptor-like (DNA-binding domain)"/>
    <property type="match status" value="1"/>
</dbReference>
<evidence type="ECO:0000256" key="5">
    <source>
        <dbReference type="ARBA" id="ARBA00022833"/>
    </source>
</evidence>
<keyword evidence="6" id="KW-0805">Transcription regulation</keyword>
<dbReference type="GO" id="GO:0000981">
    <property type="term" value="F:DNA-binding transcription factor activity, RNA polymerase II-specific"/>
    <property type="evidence" value="ECO:0007669"/>
    <property type="project" value="TreeGrafter"/>
</dbReference>
<dbReference type="Pfam" id="PF00096">
    <property type="entry name" value="zf-C2H2"/>
    <property type="match status" value="5"/>
</dbReference>
<feature type="binding site" evidence="11">
    <location>
        <position position="52"/>
    </location>
    <ligand>
        <name>Zn(2+)</name>
        <dbReference type="ChEBI" id="CHEBI:29105"/>
    </ligand>
</feature>
<evidence type="ECO:0000256" key="9">
    <source>
        <dbReference type="ARBA" id="ARBA00023242"/>
    </source>
</evidence>
<evidence type="ECO:0000313" key="15">
    <source>
        <dbReference type="EMBL" id="CAH2263432.1"/>
    </source>
</evidence>
<feature type="domain" description="C2H2-type" evidence="13">
    <location>
        <begin position="141"/>
        <end position="168"/>
    </location>
</feature>
<evidence type="ECO:0000313" key="16">
    <source>
        <dbReference type="Proteomes" id="UP000838756"/>
    </source>
</evidence>
<keyword evidence="4 10" id="KW-0863">Zinc-finger</keyword>
<dbReference type="FunFam" id="3.30.160.60:FF:000688">
    <property type="entry name" value="zinc finger protein 197 isoform X1"/>
    <property type="match status" value="1"/>
</dbReference>
<feature type="region of interest" description="Disordered" evidence="12">
    <location>
        <begin position="113"/>
        <end position="140"/>
    </location>
</feature>
<dbReference type="InterPro" id="IPR013087">
    <property type="entry name" value="Znf_C2H2_type"/>
</dbReference>
<keyword evidence="3" id="KW-0677">Repeat</keyword>
<dbReference type="PANTHER" id="PTHR14196:SF12">
    <property type="entry name" value="ZINC FINGER PROTEIN 208-LIKE"/>
    <property type="match status" value="1"/>
</dbReference>
<evidence type="ECO:0000256" key="11">
    <source>
        <dbReference type="PROSITE-ProRule" id="PRU01263"/>
    </source>
</evidence>
<keyword evidence="16" id="KW-1185">Reference proteome</keyword>
<keyword evidence="7" id="KW-0238">DNA-binding</keyword>
<dbReference type="FunFam" id="3.30.160.60:FF:000204">
    <property type="entry name" value="Zinc finger protein 331"/>
    <property type="match status" value="1"/>
</dbReference>
<reference evidence="15" key="1">
    <citation type="submission" date="2022-03" db="EMBL/GenBank/DDBJ databases">
        <authorList>
            <person name="Lindestad O."/>
        </authorList>
    </citation>
    <scope>NUCLEOTIDE SEQUENCE</scope>
</reference>
<evidence type="ECO:0000256" key="2">
    <source>
        <dbReference type="ARBA" id="ARBA00022723"/>
    </source>
</evidence>
<dbReference type="SUPFAM" id="SSF57667">
    <property type="entry name" value="beta-beta-alpha zinc fingers"/>
    <property type="match status" value="3"/>
</dbReference>
<sequence length="370" mass="42448">MNKLCRICLEEGILSSIFTKSYNLALCEMIEYCSNVKISKSDGLPEQICSNCIYKLGISYHFKQSCESSDVRLRQYLGLSIPSKVSHAMVMTDPIVMTQPTIVKKCKCQHVQQKKSSSNYKKKPDTEKLKRGPKPKPKKDYTCNQCNKEFRCQAQLEMHVRTHTGDKPFVCKYCPRRFSQKHNLTIHLRVHTGEKPFQCEICSKRFSAQGNLQAHIKIHTGQKDHVCSLCNKSFITSSELTRHIQKHRGVKNFKCDICPSAYIHLRDLKLHKLRKHQASNTICKQRNEYNPNKSIDIVGVDESKNVTLPRKDENYVASSKSAQESLLIGNHSIFSPNSNKINESYICSNCGETFDYMSALAQHYLLHHKV</sequence>
<keyword evidence="8" id="KW-0804">Transcription</keyword>
<dbReference type="Gene3D" id="3.30.160.60">
    <property type="entry name" value="Classic Zinc Finger"/>
    <property type="match status" value="4"/>
</dbReference>
<dbReference type="PROSITE" id="PS00028">
    <property type="entry name" value="ZINC_FINGER_C2H2_1"/>
    <property type="match status" value="6"/>
</dbReference>
<dbReference type="Gene3D" id="3.40.1800.20">
    <property type="match status" value="1"/>
</dbReference>
<name>A0A8S4S9V0_9NEOP</name>
<dbReference type="SMART" id="SM00868">
    <property type="entry name" value="zf-AD"/>
    <property type="match status" value="1"/>
</dbReference>
<keyword evidence="5 11" id="KW-0862">Zinc</keyword>
<comment type="caution">
    <text evidence="15">The sequence shown here is derived from an EMBL/GenBank/DDBJ whole genome shotgun (WGS) entry which is preliminary data.</text>
</comment>
<dbReference type="InterPro" id="IPR050717">
    <property type="entry name" value="C2H2-ZF_Transcription_Reg"/>
</dbReference>
<protein>
    <submittedName>
        <fullName evidence="15">Jg13900 protein</fullName>
    </submittedName>
</protein>
<dbReference type="Pfam" id="PF07776">
    <property type="entry name" value="zf-AD"/>
    <property type="match status" value="1"/>
</dbReference>
<feature type="binding site" evidence="11">
    <location>
        <position position="5"/>
    </location>
    <ligand>
        <name>Zn(2+)</name>
        <dbReference type="ChEBI" id="CHEBI:29105"/>
    </ligand>
</feature>
<feature type="domain" description="C2H2-type" evidence="13">
    <location>
        <begin position="225"/>
        <end position="252"/>
    </location>
</feature>
<dbReference type="InterPro" id="IPR036236">
    <property type="entry name" value="Znf_C2H2_sf"/>
</dbReference>
<evidence type="ECO:0000256" key="7">
    <source>
        <dbReference type="ARBA" id="ARBA00023125"/>
    </source>
</evidence>
<dbReference type="GO" id="GO:0005634">
    <property type="term" value="C:nucleus"/>
    <property type="evidence" value="ECO:0007669"/>
    <property type="project" value="UniProtKB-SubCell"/>
</dbReference>
<keyword evidence="2 11" id="KW-0479">Metal-binding</keyword>
<dbReference type="PROSITE" id="PS51915">
    <property type="entry name" value="ZAD"/>
    <property type="match status" value="1"/>
</dbReference>
<feature type="binding site" evidence="11">
    <location>
        <position position="49"/>
    </location>
    <ligand>
        <name>Zn(2+)</name>
        <dbReference type="ChEBI" id="CHEBI:29105"/>
    </ligand>
</feature>
<evidence type="ECO:0000256" key="10">
    <source>
        <dbReference type="PROSITE-ProRule" id="PRU00042"/>
    </source>
</evidence>
<feature type="binding site" evidence="11">
    <location>
        <position position="8"/>
    </location>
    <ligand>
        <name>Zn(2+)</name>
        <dbReference type="ChEBI" id="CHEBI:29105"/>
    </ligand>
</feature>
<comment type="subcellular location">
    <subcellularLocation>
        <location evidence="1">Nucleus</location>
    </subcellularLocation>
</comment>
<proteinExistence type="predicted"/>
<dbReference type="InterPro" id="IPR012934">
    <property type="entry name" value="Znf_AD"/>
</dbReference>
<dbReference type="FunFam" id="3.30.160.60:FF:000322">
    <property type="entry name" value="GDNF-inducible zinc finger protein 1"/>
    <property type="match status" value="1"/>
</dbReference>
<feature type="domain" description="C2H2-type" evidence="13">
    <location>
        <begin position="345"/>
        <end position="370"/>
    </location>
</feature>
<dbReference type="PROSITE" id="PS50157">
    <property type="entry name" value="ZINC_FINGER_C2H2_2"/>
    <property type="match status" value="5"/>
</dbReference>
<evidence type="ECO:0000256" key="6">
    <source>
        <dbReference type="ARBA" id="ARBA00023015"/>
    </source>
</evidence>
<feature type="domain" description="ZAD" evidence="14">
    <location>
        <begin position="3"/>
        <end position="76"/>
    </location>
</feature>
<dbReference type="Proteomes" id="UP000838756">
    <property type="component" value="Unassembled WGS sequence"/>
</dbReference>
<accession>A0A8S4S9V0</accession>
<keyword evidence="9" id="KW-0539">Nucleus</keyword>
<evidence type="ECO:0000256" key="4">
    <source>
        <dbReference type="ARBA" id="ARBA00022771"/>
    </source>
</evidence>
<dbReference type="AlphaFoldDB" id="A0A8S4S9V0"/>
<gene>
    <name evidence="15" type="primary">jg13900</name>
    <name evidence="15" type="ORF">PAEG_LOCUS24350</name>
</gene>
<feature type="domain" description="C2H2-type" evidence="13">
    <location>
        <begin position="169"/>
        <end position="196"/>
    </location>
</feature>
<dbReference type="OrthoDB" id="8117402at2759"/>
<dbReference type="GO" id="GO:0030674">
    <property type="term" value="F:protein-macromolecule adaptor activity"/>
    <property type="evidence" value="ECO:0007669"/>
    <property type="project" value="UniProtKB-ARBA"/>
</dbReference>
<dbReference type="GO" id="GO:0008270">
    <property type="term" value="F:zinc ion binding"/>
    <property type="evidence" value="ECO:0007669"/>
    <property type="project" value="UniProtKB-UniRule"/>
</dbReference>
<organism evidence="15 16">
    <name type="scientific">Pararge aegeria aegeria</name>
    <dbReference type="NCBI Taxonomy" id="348720"/>
    <lineage>
        <taxon>Eukaryota</taxon>
        <taxon>Metazoa</taxon>
        <taxon>Ecdysozoa</taxon>
        <taxon>Arthropoda</taxon>
        <taxon>Hexapoda</taxon>
        <taxon>Insecta</taxon>
        <taxon>Pterygota</taxon>
        <taxon>Neoptera</taxon>
        <taxon>Endopterygota</taxon>
        <taxon>Lepidoptera</taxon>
        <taxon>Glossata</taxon>
        <taxon>Ditrysia</taxon>
        <taxon>Papilionoidea</taxon>
        <taxon>Nymphalidae</taxon>
        <taxon>Satyrinae</taxon>
        <taxon>Satyrini</taxon>
        <taxon>Parargina</taxon>
        <taxon>Pararge</taxon>
    </lineage>
</organism>
<dbReference type="PANTHER" id="PTHR14196">
    <property type="entry name" value="ODD-SKIPPED - RELATED"/>
    <property type="match status" value="1"/>
</dbReference>